<keyword evidence="2" id="KW-0067">ATP-binding</keyword>
<dbReference type="AlphaFoldDB" id="A0A8H4NP68"/>
<dbReference type="InterPro" id="IPR013126">
    <property type="entry name" value="Hsp_70_fam"/>
</dbReference>
<keyword evidence="1" id="KW-0547">Nucleotide-binding</keyword>
<dbReference type="SUPFAM" id="SSF53067">
    <property type="entry name" value="Actin-like ATPase domain"/>
    <property type="match status" value="2"/>
</dbReference>
<organism evidence="3 4">
    <name type="scientific">Fusarium austroafricanum</name>
    <dbReference type="NCBI Taxonomy" id="2364996"/>
    <lineage>
        <taxon>Eukaryota</taxon>
        <taxon>Fungi</taxon>
        <taxon>Dikarya</taxon>
        <taxon>Ascomycota</taxon>
        <taxon>Pezizomycotina</taxon>
        <taxon>Sordariomycetes</taxon>
        <taxon>Hypocreomycetidae</taxon>
        <taxon>Hypocreales</taxon>
        <taxon>Nectriaceae</taxon>
        <taxon>Fusarium</taxon>
        <taxon>Fusarium concolor species complex</taxon>
    </lineage>
</organism>
<dbReference type="Pfam" id="PF00012">
    <property type="entry name" value="HSP70"/>
    <property type="match status" value="1"/>
</dbReference>
<dbReference type="Gene3D" id="3.30.420.40">
    <property type="match status" value="1"/>
</dbReference>
<dbReference type="OrthoDB" id="5071059at2759"/>
<keyword evidence="4" id="KW-1185">Reference proteome</keyword>
<gene>
    <name evidence="3" type="ORF">F53441_12662</name>
</gene>
<proteinExistence type="predicted"/>
<dbReference type="GO" id="GO:0005524">
    <property type="term" value="F:ATP binding"/>
    <property type="evidence" value="ECO:0007669"/>
    <property type="project" value="UniProtKB-KW"/>
</dbReference>
<dbReference type="Proteomes" id="UP000605986">
    <property type="component" value="Unassembled WGS sequence"/>
</dbReference>
<dbReference type="CDD" id="cd10170">
    <property type="entry name" value="ASKHA_NBD_HSP70"/>
    <property type="match status" value="1"/>
</dbReference>
<dbReference type="EMBL" id="JAADJG010000701">
    <property type="protein sequence ID" value="KAF4439111.1"/>
    <property type="molecule type" value="Genomic_DNA"/>
</dbReference>
<reference evidence="3" key="1">
    <citation type="submission" date="2020-01" db="EMBL/GenBank/DDBJ databases">
        <title>Identification and distribution of gene clusters putatively required for synthesis of sphingolipid metabolism inhibitors in phylogenetically diverse species of the filamentous fungus Fusarium.</title>
        <authorList>
            <person name="Kim H.-S."/>
            <person name="Busman M."/>
            <person name="Brown D.W."/>
            <person name="Divon H."/>
            <person name="Uhlig S."/>
            <person name="Proctor R.H."/>
        </authorList>
    </citation>
    <scope>NUCLEOTIDE SEQUENCE</scope>
    <source>
        <strain evidence="3">NRRL 53441</strain>
    </source>
</reference>
<protein>
    <submittedName>
        <fullName evidence="3">Uncharacterized protein</fullName>
    </submittedName>
</protein>
<evidence type="ECO:0000256" key="2">
    <source>
        <dbReference type="ARBA" id="ARBA00022840"/>
    </source>
</evidence>
<dbReference type="GO" id="GO:0140662">
    <property type="term" value="F:ATP-dependent protein folding chaperone"/>
    <property type="evidence" value="ECO:0007669"/>
    <property type="project" value="InterPro"/>
</dbReference>
<dbReference type="InterPro" id="IPR043129">
    <property type="entry name" value="ATPase_NBD"/>
</dbReference>
<evidence type="ECO:0000256" key="1">
    <source>
        <dbReference type="ARBA" id="ARBA00022741"/>
    </source>
</evidence>
<sequence>MSFQLQQFANQPPVRLDNITNGLSAMTLSNKDRIIIALDFGTTYSGVAYCFCNSVNRPVASSVLDWEGLEGRTQPKVPTAITYAAEDNSKFKWGGQLTWRDDHVRGVKLLLDPTQTMPSCLPSANIKGELKKLPKDVVDVAADFLEAMYKHAMKKIQSKVRRGYLELCEKSFVLSVPAVWSDKAMESTIQAAKKAGIHPVTLIKEPEAAALYTFMTQERSLNPGDCFVVCDAGGGTVDLISYEVVATEPSLKLTEIIPRKGLNKRFAEAVQHLIGDEQWSRLKNDPAWKIAERQFDQEIKTKFTGDLDGDFVVNFPRAKLQDEVEEGLEADSWFMPGLVNEQVQAATIKRSGKSVQGIFLVGGFGASQYLKARIEQAYPTIEVIQPDDAWAAIAKGAALSQFPYTSVVATKATRHYGVDVNMEYDPALDQGRSLTFDEVFGRWLTPRMRWFIQKGDNLSRDRNIRHTFTRFIRKDYADSHLLFYNKLWMSETMPPPFHATDNHNIRLNNLHHPDDRSFRIVIDGKEAKLEDGESYNALAETVGKFHGGGYFHRNQNPKGDWTVAKVVARGTRLWANDTFDPRDQLGLRMHGYYPGNGNGKETPRFLFVGYSIYTLEPVLASSQSFDIDLDTDVLGDLQLDVRSEGTITENEFFPHHALTVPGNIVALKKLLVPKNWDTAFAGGDLTVDQAKDLAFESCRSLYLGDAPIAVTRIKPASIDRAPNHKEANPERFVYPEQRASPYNRQLKDVLPRAKHHLFLARHAKGFVYKAPYMSNMAYPCELYQELASFARTHTHYYVYEKFNATAMLFAVQLWVDIEQHPTKMQESYVREPLPSVSLTVFVVYFEHWLKVHEHLQCINYIHPYRFIQRMFINDSLAMDTKAFLIHDELDSARLREYVLDVKARNHELSAHERVHLFPFMISTTMVHPQDLDDMYRLSRTQLAMVGMPDLRVLGLPFLPSIYSPDRDILEIAIPKPIAQVTFCNKPFILQPDPVDLFDITADGSTSQFGNSFKSGTVWTHEFHSYVRDTGRTSQICIKPEMSDTWSQLLNRRMERLERLGVLGRVRLRADSSGLPGFPFMPSENSAHRLSEEDIANEVDYALKNPKNRI</sequence>
<accession>A0A8H4NP68</accession>
<evidence type="ECO:0000313" key="4">
    <source>
        <dbReference type="Proteomes" id="UP000605986"/>
    </source>
</evidence>
<dbReference type="PANTHER" id="PTHR14187:SF82">
    <property type="entry name" value="FAMILY CHAPERONE, PUTATIVE (AFU_ORTHOLOGUE AFUA_7G08575)-RELATED"/>
    <property type="match status" value="1"/>
</dbReference>
<name>A0A8H4NP68_9HYPO</name>
<dbReference type="PANTHER" id="PTHR14187">
    <property type="entry name" value="ALPHA KINASE/ELONGATION FACTOR 2 KINASE"/>
    <property type="match status" value="1"/>
</dbReference>
<evidence type="ECO:0000313" key="3">
    <source>
        <dbReference type="EMBL" id="KAF4439111.1"/>
    </source>
</evidence>
<comment type="caution">
    <text evidence="3">The sequence shown here is derived from an EMBL/GenBank/DDBJ whole genome shotgun (WGS) entry which is preliminary data.</text>
</comment>